<dbReference type="SUPFAM" id="SSF55874">
    <property type="entry name" value="ATPase domain of HSP90 chaperone/DNA topoisomerase II/histidine kinase"/>
    <property type="match status" value="1"/>
</dbReference>
<evidence type="ECO:0000256" key="8">
    <source>
        <dbReference type="ARBA" id="ARBA00022777"/>
    </source>
</evidence>
<keyword evidence="6 15" id="KW-0808">Transferase</keyword>
<evidence type="ECO:0000256" key="10">
    <source>
        <dbReference type="ARBA" id="ARBA00023012"/>
    </source>
</evidence>
<evidence type="ECO:0000256" key="6">
    <source>
        <dbReference type="ARBA" id="ARBA00022679"/>
    </source>
</evidence>
<dbReference type="InterPro" id="IPR003594">
    <property type="entry name" value="HATPase_dom"/>
</dbReference>
<keyword evidence="11" id="KW-0472">Membrane</keyword>
<evidence type="ECO:0000256" key="5">
    <source>
        <dbReference type="ARBA" id="ARBA00022553"/>
    </source>
</evidence>
<dbReference type="CDD" id="cd16922">
    <property type="entry name" value="HATPase_EvgS-ArcB-TorS-like"/>
    <property type="match status" value="1"/>
</dbReference>
<organism evidence="15 16">
    <name type="scientific">Aquisphaera giovannonii</name>
    <dbReference type="NCBI Taxonomy" id="406548"/>
    <lineage>
        <taxon>Bacteria</taxon>
        <taxon>Pseudomonadati</taxon>
        <taxon>Planctomycetota</taxon>
        <taxon>Planctomycetia</taxon>
        <taxon>Isosphaerales</taxon>
        <taxon>Isosphaeraceae</taxon>
        <taxon>Aquisphaera</taxon>
    </lineage>
</organism>
<keyword evidence="16" id="KW-1185">Reference proteome</keyword>
<evidence type="ECO:0000256" key="1">
    <source>
        <dbReference type="ARBA" id="ARBA00000085"/>
    </source>
</evidence>
<dbReference type="FunFam" id="3.30.565.10:FF:000023">
    <property type="entry name" value="PAS domain-containing sensor histidine kinase"/>
    <property type="match status" value="1"/>
</dbReference>
<comment type="catalytic activity">
    <reaction evidence="1">
        <text>ATP + protein L-histidine = ADP + protein N-phospho-L-histidine.</text>
        <dbReference type="EC" id="2.7.13.3"/>
    </reaction>
</comment>
<evidence type="ECO:0000256" key="3">
    <source>
        <dbReference type="ARBA" id="ARBA00012438"/>
    </source>
</evidence>
<evidence type="ECO:0000256" key="9">
    <source>
        <dbReference type="ARBA" id="ARBA00022840"/>
    </source>
</evidence>
<dbReference type="InterPro" id="IPR003661">
    <property type="entry name" value="HisK_dim/P_dom"/>
</dbReference>
<dbReference type="GO" id="GO:0000155">
    <property type="term" value="F:phosphorelay sensor kinase activity"/>
    <property type="evidence" value="ECO:0007669"/>
    <property type="project" value="InterPro"/>
</dbReference>
<name>A0A5B9WBU0_9BACT</name>
<dbReference type="InterPro" id="IPR000014">
    <property type="entry name" value="PAS"/>
</dbReference>
<keyword evidence="8" id="KW-0418">Kinase</keyword>
<dbReference type="GO" id="GO:0005524">
    <property type="term" value="F:ATP binding"/>
    <property type="evidence" value="ECO:0007669"/>
    <property type="project" value="UniProtKB-KW"/>
</dbReference>
<dbReference type="FunFam" id="1.10.287.130:FF:000008">
    <property type="entry name" value="Two-component sensor histidine kinase"/>
    <property type="match status" value="1"/>
</dbReference>
<sequence>MAGVLIALGLVAAGAAAALAWQWSRALREVGRGLQSLGQGRRARPVLVDVGGPVGPVVRSFNTASPLIQGRLDRLEGDREQLRVVLGAMAEAVIAVDPRRRLLLANASADAMFGFDSHSVGRLVPELIRSPQVQGAVEETLRMSPPDAFQGEVNLPFREPAMRGITRTLSVRGTPLHGSPAAGAVLVFHDVTDLRRLERMRQDFVANASHELKTPLASIKAYTETLLDWALHDEGVNRRYLERIDEQADRLNQLILDMLSLARLESGQEFYEHRPTRLLPLLADCLEGHRGRADAKGLSLAFEPGGVDAEALVVADEEAIRQIFDNLLDNAIKYTPESGSVRMACSQGEGAVIVEVVDTGIGIPRDDQPRIFERFYRVDKARSRELGGTGLGLAIVKHLVSSIRGQVAVASRPGSGSRFTVTIPRYPGTLHAASDPRSPAGEAQPRPLL</sequence>
<evidence type="ECO:0000313" key="16">
    <source>
        <dbReference type="Proteomes" id="UP000324233"/>
    </source>
</evidence>
<dbReference type="EMBL" id="CP042997">
    <property type="protein sequence ID" value="QEH37350.1"/>
    <property type="molecule type" value="Genomic_DNA"/>
</dbReference>
<feature type="region of interest" description="Disordered" evidence="12">
    <location>
        <begin position="427"/>
        <end position="449"/>
    </location>
</feature>
<keyword evidence="4" id="KW-1003">Cell membrane</keyword>
<dbReference type="InterPro" id="IPR050351">
    <property type="entry name" value="BphY/WalK/GraS-like"/>
</dbReference>
<dbReference type="EC" id="2.7.13.3" evidence="3"/>
<keyword evidence="7" id="KW-0547">Nucleotide-binding</keyword>
<evidence type="ECO:0000256" key="4">
    <source>
        <dbReference type="ARBA" id="ARBA00022475"/>
    </source>
</evidence>
<dbReference type="CDD" id="cd00082">
    <property type="entry name" value="HisKA"/>
    <property type="match status" value="1"/>
</dbReference>
<keyword evidence="10" id="KW-0902">Two-component regulatory system</keyword>
<dbReference type="AlphaFoldDB" id="A0A5B9WBU0"/>
<evidence type="ECO:0000259" key="14">
    <source>
        <dbReference type="PROSITE" id="PS50112"/>
    </source>
</evidence>
<dbReference type="RefSeq" id="WP_148596922.1">
    <property type="nucleotide sequence ID" value="NZ_CP042997.1"/>
</dbReference>
<evidence type="ECO:0000256" key="11">
    <source>
        <dbReference type="ARBA" id="ARBA00023136"/>
    </source>
</evidence>
<feature type="domain" description="Histidine kinase" evidence="13">
    <location>
        <begin position="207"/>
        <end position="427"/>
    </location>
</feature>
<dbReference type="Pfam" id="PF02518">
    <property type="entry name" value="HATPase_c"/>
    <property type="match status" value="1"/>
</dbReference>
<evidence type="ECO:0000313" key="15">
    <source>
        <dbReference type="EMBL" id="QEH37350.1"/>
    </source>
</evidence>
<evidence type="ECO:0000259" key="13">
    <source>
        <dbReference type="PROSITE" id="PS50109"/>
    </source>
</evidence>
<dbReference type="Proteomes" id="UP000324233">
    <property type="component" value="Chromosome"/>
</dbReference>
<proteinExistence type="predicted"/>
<dbReference type="GO" id="GO:0006355">
    <property type="term" value="P:regulation of DNA-templated transcription"/>
    <property type="evidence" value="ECO:0007669"/>
    <property type="project" value="InterPro"/>
</dbReference>
<dbReference type="InterPro" id="IPR004358">
    <property type="entry name" value="Sig_transdc_His_kin-like_C"/>
</dbReference>
<evidence type="ECO:0000256" key="2">
    <source>
        <dbReference type="ARBA" id="ARBA00004236"/>
    </source>
</evidence>
<dbReference type="PROSITE" id="PS50112">
    <property type="entry name" value="PAS"/>
    <property type="match status" value="1"/>
</dbReference>
<dbReference type="Pfam" id="PF00512">
    <property type="entry name" value="HisKA"/>
    <property type="match status" value="1"/>
</dbReference>
<dbReference type="GO" id="GO:0016036">
    <property type="term" value="P:cellular response to phosphate starvation"/>
    <property type="evidence" value="ECO:0007669"/>
    <property type="project" value="TreeGrafter"/>
</dbReference>
<dbReference type="InterPro" id="IPR035965">
    <property type="entry name" value="PAS-like_dom_sf"/>
</dbReference>
<keyword evidence="5" id="KW-0597">Phosphoprotein</keyword>
<dbReference type="OrthoDB" id="9813151at2"/>
<dbReference type="Gene3D" id="1.10.287.130">
    <property type="match status" value="1"/>
</dbReference>
<evidence type="ECO:0000256" key="12">
    <source>
        <dbReference type="SAM" id="MobiDB-lite"/>
    </source>
</evidence>
<dbReference type="Pfam" id="PF00989">
    <property type="entry name" value="PAS"/>
    <property type="match status" value="1"/>
</dbReference>
<gene>
    <name evidence="15" type="primary">phoR_3</name>
    <name evidence="15" type="ORF">OJF2_59400</name>
</gene>
<dbReference type="InterPro" id="IPR036890">
    <property type="entry name" value="HATPase_C_sf"/>
</dbReference>
<feature type="domain" description="PAS" evidence="14">
    <location>
        <begin position="78"/>
        <end position="120"/>
    </location>
</feature>
<evidence type="ECO:0000256" key="7">
    <source>
        <dbReference type="ARBA" id="ARBA00022741"/>
    </source>
</evidence>
<dbReference type="SUPFAM" id="SSF47384">
    <property type="entry name" value="Homodimeric domain of signal transducing histidine kinase"/>
    <property type="match status" value="1"/>
</dbReference>
<dbReference type="InterPro" id="IPR005467">
    <property type="entry name" value="His_kinase_dom"/>
</dbReference>
<dbReference type="SUPFAM" id="SSF55785">
    <property type="entry name" value="PYP-like sensor domain (PAS domain)"/>
    <property type="match status" value="1"/>
</dbReference>
<dbReference type="PROSITE" id="PS50109">
    <property type="entry name" value="HIS_KIN"/>
    <property type="match status" value="1"/>
</dbReference>
<reference evidence="15 16" key="1">
    <citation type="submission" date="2019-08" db="EMBL/GenBank/DDBJ databases">
        <title>Deep-cultivation of Planctomycetes and their phenomic and genomic characterization uncovers novel biology.</title>
        <authorList>
            <person name="Wiegand S."/>
            <person name="Jogler M."/>
            <person name="Boedeker C."/>
            <person name="Pinto D."/>
            <person name="Vollmers J."/>
            <person name="Rivas-Marin E."/>
            <person name="Kohn T."/>
            <person name="Peeters S.H."/>
            <person name="Heuer A."/>
            <person name="Rast P."/>
            <person name="Oberbeckmann S."/>
            <person name="Bunk B."/>
            <person name="Jeske O."/>
            <person name="Meyerdierks A."/>
            <person name="Storesund J.E."/>
            <person name="Kallscheuer N."/>
            <person name="Luecker S."/>
            <person name="Lage O.M."/>
            <person name="Pohl T."/>
            <person name="Merkel B.J."/>
            <person name="Hornburger P."/>
            <person name="Mueller R.-W."/>
            <person name="Bruemmer F."/>
            <person name="Labrenz M."/>
            <person name="Spormann A.M."/>
            <person name="Op den Camp H."/>
            <person name="Overmann J."/>
            <person name="Amann R."/>
            <person name="Jetten M.S.M."/>
            <person name="Mascher T."/>
            <person name="Medema M.H."/>
            <person name="Devos D.P."/>
            <person name="Kaster A.-K."/>
            <person name="Ovreas L."/>
            <person name="Rohde M."/>
            <person name="Galperin M.Y."/>
            <person name="Jogler C."/>
        </authorList>
    </citation>
    <scope>NUCLEOTIDE SEQUENCE [LARGE SCALE GENOMIC DNA]</scope>
    <source>
        <strain evidence="15 16">OJF2</strain>
    </source>
</reference>
<dbReference type="PANTHER" id="PTHR45453:SF1">
    <property type="entry name" value="PHOSPHATE REGULON SENSOR PROTEIN PHOR"/>
    <property type="match status" value="1"/>
</dbReference>
<keyword evidence="9" id="KW-0067">ATP-binding</keyword>
<comment type="subcellular location">
    <subcellularLocation>
        <location evidence="2">Cell membrane</location>
    </subcellularLocation>
</comment>
<dbReference type="SMART" id="SM00388">
    <property type="entry name" value="HisKA"/>
    <property type="match status" value="1"/>
</dbReference>
<dbReference type="Gene3D" id="3.30.450.20">
    <property type="entry name" value="PAS domain"/>
    <property type="match status" value="1"/>
</dbReference>
<dbReference type="Gene3D" id="3.30.565.10">
    <property type="entry name" value="Histidine kinase-like ATPase, C-terminal domain"/>
    <property type="match status" value="1"/>
</dbReference>
<dbReference type="InterPro" id="IPR036097">
    <property type="entry name" value="HisK_dim/P_sf"/>
</dbReference>
<dbReference type="GO" id="GO:0004721">
    <property type="term" value="F:phosphoprotein phosphatase activity"/>
    <property type="evidence" value="ECO:0007669"/>
    <property type="project" value="TreeGrafter"/>
</dbReference>
<dbReference type="KEGG" id="agv:OJF2_59400"/>
<dbReference type="SMART" id="SM00387">
    <property type="entry name" value="HATPase_c"/>
    <property type="match status" value="1"/>
</dbReference>
<accession>A0A5B9WBU0</accession>
<dbReference type="InterPro" id="IPR013767">
    <property type="entry name" value="PAS_fold"/>
</dbReference>
<dbReference type="CDD" id="cd00130">
    <property type="entry name" value="PAS"/>
    <property type="match status" value="1"/>
</dbReference>
<dbReference type="PANTHER" id="PTHR45453">
    <property type="entry name" value="PHOSPHATE REGULON SENSOR PROTEIN PHOR"/>
    <property type="match status" value="1"/>
</dbReference>
<dbReference type="GO" id="GO:0005886">
    <property type="term" value="C:plasma membrane"/>
    <property type="evidence" value="ECO:0007669"/>
    <property type="project" value="UniProtKB-SubCell"/>
</dbReference>
<dbReference type="PRINTS" id="PR00344">
    <property type="entry name" value="BCTRLSENSOR"/>
</dbReference>
<protein>
    <recommendedName>
        <fullName evidence="3">histidine kinase</fullName>
        <ecNumber evidence="3">2.7.13.3</ecNumber>
    </recommendedName>
</protein>